<name>A0A6S6TH87_9BACT</name>
<evidence type="ECO:0000313" key="1">
    <source>
        <dbReference type="EMBL" id="CAA6820232.1"/>
    </source>
</evidence>
<accession>A0A6S6TH87</accession>
<gene>
    <name evidence="1" type="ORF">HELGO_WM17960</name>
</gene>
<sequence length="179" mass="20539">MNGEGEVIAKVKSEEVLRAFGNTTLLEIARTFVEIQRKFSRFYVGTKFCINYHGLLPTGGLVMGEAFLSEAFFLGENNSILGEVMNKAMAALLRDGSDGRDFIELESKFDTFNKKNREPFDYEEVLKIEFNEKDFVLKLTGGEQFSFSYNKEFEEQELEEILKISAKKHLAYIEEQTKV</sequence>
<proteinExistence type="predicted"/>
<dbReference type="AlphaFoldDB" id="A0A6S6TH87"/>
<reference evidence="1" key="1">
    <citation type="submission" date="2020-01" db="EMBL/GenBank/DDBJ databases">
        <authorList>
            <person name="Meier V. D."/>
            <person name="Meier V D."/>
        </authorList>
    </citation>
    <scope>NUCLEOTIDE SEQUENCE</scope>
    <source>
        <strain evidence="1">HLG_WM_MAG_10</strain>
    </source>
</reference>
<protein>
    <submittedName>
        <fullName evidence="1">Uncharacterized protein</fullName>
    </submittedName>
</protein>
<organism evidence="1">
    <name type="scientific">uncultured Aureispira sp</name>
    <dbReference type="NCBI Taxonomy" id="1331704"/>
    <lineage>
        <taxon>Bacteria</taxon>
        <taxon>Pseudomonadati</taxon>
        <taxon>Bacteroidota</taxon>
        <taxon>Saprospiria</taxon>
        <taxon>Saprospirales</taxon>
        <taxon>Saprospiraceae</taxon>
        <taxon>Aureispira</taxon>
        <taxon>environmental samples</taxon>
    </lineage>
</organism>
<dbReference type="EMBL" id="CACVAQ010000282">
    <property type="protein sequence ID" value="CAA6820232.1"/>
    <property type="molecule type" value="Genomic_DNA"/>
</dbReference>